<dbReference type="PROSITE" id="PS50983">
    <property type="entry name" value="FE_B12_PBP"/>
    <property type="match status" value="1"/>
</dbReference>
<dbReference type="EMBL" id="CP000477">
    <property type="protein sequence ID" value="ABK14625.1"/>
    <property type="molecule type" value="Genomic_DNA"/>
</dbReference>
<keyword evidence="3" id="KW-1185">Reference proteome</keyword>
<accession>A0B7F1</accession>
<gene>
    <name evidence="2" type="ordered locus">Mthe_0836</name>
</gene>
<dbReference type="KEGG" id="mtp:Mthe_0836"/>
<dbReference type="STRING" id="349307.Mthe_0836"/>
<evidence type="ECO:0000313" key="2">
    <source>
        <dbReference type="EMBL" id="ABK14625.1"/>
    </source>
</evidence>
<dbReference type="Proteomes" id="UP000000674">
    <property type="component" value="Chromosome"/>
</dbReference>
<name>A0B7F1_METTP</name>
<evidence type="ECO:0000259" key="1">
    <source>
        <dbReference type="PROSITE" id="PS50983"/>
    </source>
</evidence>
<dbReference type="AlphaFoldDB" id="A0B7F1"/>
<protein>
    <submittedName>
        <fullName evidence="2">Periplasmic binding protein</fullName>
    </submittedName>
</protein>
<feature type="domain" description="Fe/B12 periplasmic-binding" evidence="1">
    <location>
        <begin position="87"/>
        <end position="362"/>
    </location>
</feature>
<sequence length="397" mass="44633">MYRSIALVILLAILTCFPGLAFDPIPGDLDGDMQVSADELRIAEESFTKGEISSDALAEIRHIHDRYPLSIVDSAGRNVTFYRPIRSIACTVSHQLETLRSIGIPRAMVVAVPSDIEKYSIFQEYHDLPQIGHFYEPDLEQIIRIHPDLLLVHPGPGPTGQNYLQTVLDRLNGTGITVFCLACSRPDSYSEEIEKLGRILERGNESASFRAFYEGVLGSVIGRTEGIPDEERPKVYVEYGPYRVSNNPILDAMPVEMAGGRSIITGRTGGEVSPETVIVEDPDVIIRLVYDEDYDAKDAKDISKLKFARDEILERPELQNVTAVRNGRVFVMASPFWTYLPYSGCRHFIGLAYLAKILHPDTFADMDPRAVHQRYLTEFQHLDYDLNKRGALIYPEP</sequence>
<dbReference type="Gene3D" id="3.40.50.1980">
    <property type="entry name" value="Nitrogenase molybdenum iron protein domain"/>
    <property type="match status" value="2"/>
</dbReference>
<dbReference type="InterPro" id="IPR002491">
    <property type="entry name" value="ABC_transptr_periplasmic_BD"/>
</dbReference>
<reference evidence="2 3" key="1">
    <citation type="submission" date="2006-10" db="EMBL/GenBank/DDBJ databases">
        <title>Complete sequence of Methanosaeta thermophila PT.</title>
        <authorList>
            <consortium name="US DOE Joint Genome Institute"/>
            <person name="Copeland A."/>
            <person name="Lucas S."/>
            <person name="Lapidus A."/>
            <person name="Barry K."/>
            <person name="Detter J.C."/>
            <person name="Glavina del Rio T."/>
            <person name="Hammon N."/>
            <person name="Israni S."/>
            <person name="Pitluck S."/>
            <person name="Chain P."/>
            <person name="Malfatti S."/>
            <person name="Shin M."/>
            <person name="Vergez L."/>
            <person name="Schmutz J."/>
            <person name="Larimer F."/>
            <person name="Land M."/>
            <person name="Hauser L."/>
            <person name="Kyrpides N."/>
            <person name="Kim E."/>
            <person name="Smith K.S."/>
            <person name="Ingram-Smith C."/>
            <person name="Richardson P."/>
        </authorList>
    </citation>
    <scope>NUCLEOTIDE SEQUENCE [LARGE SCALE GENOMIC DNA]</scope>
    <source>
        <strain evidence="3">DSM 6194 / JCM 14653 / NBRC 101360 / PT</strain>
    </source>
</reference>
<dbReference type="Pfam" id="PF01497">
    <property type="entry name" value="Peripla_BP_2"/>
    <property type="match status" value="1"/>
</dbReference>
<dbReference type="PANTHER" id="PTHR30535:SF34">
    <property type="entry name" value="MOLYBDATE-BINDING PROTEIN MOLA"/>
    <property type="match status" value="1"/>
</dbReference>
<dbReference type="HOGENOM" id="CLU_038034_2_0_2"/>
<evidence type="ECO:0000313" key="3">
    <source>
        <dbReference type="Proteomes" id="UP000000674"/>
    </source>
</evidence>
<proteinExistence type="predicted"/>
<dbReference type="PANTHER" id="PTHR30535">
    <property type="entry name" value="VITAMIN B12-BINDING PROTEIN"/>
    <property type="match status" value="1"/>
</dbReference>
<organism evidence="2 3">
    <name type="scientific">Methanothrix thermoacetophila (strain DSM 6194 / JCM 14653 / NBRC 101360 / PT)</name>
    <name type="common">Methanosaeta thermophila</name>
    <dbReference type="NCBI Taxonomy" id="349307"/>
    <lineage>
        <taxon>Archaea</taxon>
        <taxon>Methanobacteriati</taxon>
        <taxon>Methanobacteriota</taxon>
        <taxon>Stenosarchaea group</taxon>
        <taxon>Methanomicrobia</taxon>
        <taxon>Methanotrichales</taxon>
        <taxon>Methanotrichaceae</taxon>
        <taxon>Methanothrix</taxon>
    </lineage>
</organism>
<dbReference type="InterPro" id="IPR050902">
    <property type="entry name" value="ABC_Transporter_SBP"/>
</dbReference>
<dbReference type="SUPFAM" id="SSF53807">
    <property type="entry name" value="Helical backbone' metal receptor"/>
    <property type="match status" value="1"/>
</dbReference>